<accession>A0AAV7DQI2</accession>
<comment type="caution">
    <text evidence="2">The sequence shown here is derived from an EMBL/GenBank/DDBJ whole genome shotgun (WGS) entry which is preliminary data.</text>
</comment>
<feature type="region of interest" description="Disordered" evidence="1">
    <location>
        <begin position="318"/>
        <end position="342"/>
    </location>
</feature>
<feature type="compositionally biased region" description="Basic residues" evidence="1">
    <location>
        <begin position="41"/>
        <end position="52"/>
    </location>
</feature>
<protein>
    <submittedName>
        <fullName evidence="2">Uncharacterized protein</fullName>
    </submittedName>
</protein>
<keyword evidence="3" id="KW-1185">Reference proteome</keyword>
<feature type="region of interest" description="Disordered" evidence="1">
    <location>
        <begin position="538"/>
        <end position="627"/>
    </location>
</feature>
<proteinExistence type="predicted"/>
<dbReference type="PANTHER" id="PTHR47188">
    <property type="entry name" value="PROTEIN TAR1"/>
    <property type="match status" value="1"/>
</dbReference>
<feature type="compositionally biased region" description="Basic residues" evidence="1">
    <location>
        <begin position="417"/>
        <end position="432"/>
    </location>
</feature>
<dbReference type="AlphaFoldDB" id="A0AAV7DQI2"/>
<dbReference type="PANTHER" id="PTHR47188:SF1">
    <property type="entry name" value="PROTEIN TAR1"/>
    <property type="match status" value="1"/>
</dbReference>
<dbReference type="EMBL" id="JAINDJ010000010">
    <property type="protein sequence ID" value="KAG9438845.1"/>
    <property type="molecule type" value="Genomic_DNA"/>
</dbReference>
<dbReference type="InterPro" id="IPR044792">
    <property type="entry name" value="TAR1"/>
</dbReference>
<feature type="region of interest" description="Disordered" evidence="1">
    <location>
        <begin position="362"/>
        <end position="448"/>
    </location>
</feature>
<evidence type="ECO:0000313" key="2">
    <source>
        <dbReference type="EMBL" id="KAG9438845.1"/>
    </source>
</evidence>
<reference evidence="2 3" key="1">
    <citation type="submission" date="2021-07" db="EMBL/GenBank/DDBJ databases">
        <title>The Aristolochia fimbriata genome: insights into angiosperm evolution, floral development and chemical biosynthesis.</title>
        <authorList>
            <person name="Jiao Y."/>
        </authorList>
    </citation>
    <scope>NUCLEOTIDE SEQUENCE [LARGE SCALE GENOMIC DNA]</scope>
    <source>
        <strain evidence="2">IBCAS-2021</strain>
        <tissue evidence="2">Leaf</tissue>
    </source>
</reference>
<sequence>MGLNSVDRGSKATRHLQYPAAAFKSPAKDSNRRGLNCASGRPRRLVRPRAPPRHAPLGAGRPLTLVGKQAAVVAPEEPTSADQKQRRYERFCHKPLIPVEAVHLGDLMRYEYDQAYALVPSGFSRVAGRTDTTPTRRCSSSRWTLPPLSRFQGLPRLLGSTNPCASAAHMEPFPFRLQSSHLNICYYHQDLHRRPPRPGSRPRFFHGQPPRPPTHRGLAVAPTGRASLGTVNPLSVHPASPVLLTKNGPLELSIRGTAQRQPHRPYLFKNSHAGLQLSRGKLRGNQLLDGSISLSPLYPSQTNDLHRQDRHGLHQSFSLLRPPRHSSPSFGPGSPLGDPANQLPLRLYGFGRPLTRTHVDSWSVFQDGSNGEPAGRRQERQGATRARPRGRYTTLLGSQRDDDPLAGSSAWLVASRTRCRSTPRNRRGRTARRPRDNDRCAHRRPHPLPSRQFQALLTLFSKSFSSFLKRSDRVRHNGLSPSLAPHSMGLAPSVAEDASADYTNGRKAADSHTGLFPFAATRGILRCSHLTWGRIRARPPVTEATAGRGPSSEPGASTRLRATQGQGGRSHHCRGRAPLGQSVFQPTSPGGARTTTCCSPDDSAPDRRRGAAGHGGGENTPGGRPGRCTLDLVASGATYALKDSMVRGILQFTPSIAISPRSSSMREPRYPLSSRLGYRVRGRPRRPLLFRLAQIAESGCSWCSPPDRRWVADAEPAGRRVANARRGIRRALRLPPPPPLGIVVQLARLVALLRGIDNDPSAGSPTETFVTTSPSSK</sequence>
<evidence type="ECO:0000256" key="1">
    <source>
        <dbReference type="SAM" id="MobiDB-lite"/>
    </source>
</evidence>
<dbReference type="Proteomes" id="UP000825729">
    <property type="component" value="Unassembled WGS sequence"/>
</dbReference>
<dbReference type="GO" id="GO:0043457">
    <property type="term" value="P:regulation of cellular respiration"/>
    <property type="evidence" value="ECO:0007669"/>
    <property type="project" value="InterPro"/>
</dbReference>
<feature type="region of interest" description="Disordered" evidence="1">
    <location>
        <begin position="1"/>
        <end position="62"/>
    </location>
</feature>
<evidence type="ECO:0000313" key="3">
    <source>
        <dbReference type="Proteomes" id="UP000825729"/>
    </source>
</evidence>
<organism evidence="2 3">
    <name type="scientific">Aristolochia fimbriata</name>
    <name type="common">White veined hardy Dutchman's pipe vine</name>
    <dbReference type="NCBI Taxonomy" id="158543"/>
    <lineage>
        <taxon>Eukaryota</taxon>
        <taxon>Viridiplantae</taxon>
        <taxon>Streptophyta</taxon>
        <taxon>Embryophyta</taxon>
        <taxon>Tracheophyta</taxon>
        <taxon>Spermatophyta</taxon>
        <taxon>Magnoliopsida</taxon>
        <taxon>Magnoliidae</taxon>
        <taxon>Piperales</taxon>
        <taxon>Aristolochiaceae</taxon>
        <taxon>Aristolochia</taxon>
    </lineage>
</organism>
<feature type="compositionally biased region" description="Polar residues" evidence="1">
    <location>
        <begin position="582"/>
        <end position="598"/>
    </location>
</feature>
<feature type="compositionally biased region" description="Gly residues" evidence="1">
    <location>
        <begin position="612"/>
        <end position="625"/>
    </location>
</feature>
<gene>
    <name evidence="2" type="ORF">H6P81_021250</name>
</gene>
<name>A0AAV7DQI2_ARIFI</name>
<feature type="compositionally biased region" description="Low complexity" evidence="1">
    <location>
        <begin position="318"/>
        <end position="339"/>
    </location>
</feature>